<dbReference type="EMBL" id="BMAU01021340">
    <property type="protein sequence ID" value="GFY16729.1"/>
    <property type="molecule type" value="Genomic_DNA"/>
</dbReference>
<protein>
    <submittedName>
        <fullName evidence="2">Uncharacterized protein</fullName>
    </submittedName>
</protein>
<keyword evidence="3" id="KW-1185">Reference proteome</keyword>
<dbReference type="AlphaFoldDB" id="A0A8X6VKX2"/>
<name>A0A8X6VKX2_TRICX</name>
<gene>
    <name evidence="2" type="ORF">TNCV_2788511</name>
</gene>
<proteinExistence type="predicted"/>
<feature type="region of interest" description="Disordered" evidence="1">
    <location>
        <begin position="36"/>
        <end position="64"/>
    </location>
</feature>
<evidence type="ECO:0000256" key="1">
    <source>
        <dbReference type="SAM" id="MobiDB-lite"/>
    </source>
</evidence>
<evidence type="ECO:0000313" key="2">
    <source>
        <dbReference type="EMBL" id="GFY16729.1"/>
    </source>
</evidence>
<accession>A0A8X6VKX2</accession>
<sequence>MNPITTVRIYQQRQNRTIQAEAGRLYFKAEQFHSDASSEAVNDEHQTTRKTGSGQRKVTSARDDQQLLHLAVNDRTASSRQLAARFSTATGVLMPASSASSAPCIACRGVFIQDPPHGKLSTAALAMGS</sequence>
<comment type="caution">
    <text evidence="2">The sequence shown here is derived from an EMBL/GenBank/DDBJ whole genome shotgun (WGS) entry which is preliminary data.</text>
</comment>
<reference evidence="2" key="1">
    <citation type="submission" date="2020-08" db="EMBL/GenBank/DDBJ databases">
        <title>Multicomponent nature underlies the extraordinary mechanical properties of spider dragline silk.</title>
        <authorList>
            <person name="Kono N."/>
            <person name="Nakamura H."/>
            <person name="Mori M."/>
            <person name="Yoshida Y."/>
            <person name="Ohtoshi R."/>
            <person name="Malay A.D."/>
            <person name="Moran D.A.P."/>
            <person name="Tomita M."/>
            <person name="Numata K."/>
            <person name="Arakawa K."/>
        </authorList>
    </citation>
    <scope>NUCLEOTIDE SEQUENCE</scope>
</reference>
<feature type="compositionally biased region" description="Polar residues" evidence="1">
    <location>
        <begin position="49"/>
        <end position="58"/>
    </location>
</feature>
<evidence type="ECO:0000313" key="3">
    <source>
        <dbReference type="Proteomes" id="UP000887159"/>
    </source>
</evidence>
<dbReference type="Proteomes" id="UP000887159">
    <property type="component" value="Unassembled WGS sequence"/>
</dbReference>
<organism evidence="2 3">
    <name type="scientific">Trichonephila clavipes</name>
    <name type="common">Golden silk orbweaver</name>
    <name type="synonym">Nephila clavipes</name>
    <dbReference type="NCBI Taxonomy" id="2585209"/>
    <lineage>
        <taxon>Eukaryota</taxon>
        <taxon>Metazoa</taxon>
        <taxon>Ecdysozoa</taxon>
        <taxon>Arthropoda</taxon>
        <taxon>Chelicerata</taxon>
        <taxon>Arachnida</taxon>
        <taxon>Araneae</taxon>
        <taxon>Araneomorphae</taxon>
        <taxon>Entelegynae</taxon>
        <taxon>Araneoidea</taxon>
        <taxon>Nephilidae</taxon>
        <taxon>Trichonephila</taxon>
    </lineage>
</organism>